<gene>
    <name evidence="1" type="ORF">J2T07_001032</name>
</gene>
<accession>A0ABT9SX37</accession>
<dbReference type="EMBL" id="JAUSSK010000001">
    <property type="protein sequence ID" value="MDQ0008873.1"/>
    <property type="molecule type" value="Genomic_DNA"/>
</dbReference>
<sequence>MSTLIVATGTVHAHDFWVQPQAFQVQPVQATPLTLQVGHGPYRQRSPIALQRIVRFQVTGPSDRSVDLHGALHLGDVAGDGDVALPRAGTYLLALETDNRAQSHLPSLRFNDYLTVEGLTPAWERRRREGRMDVDETEIYSRHAKAIMQSGPFDTAAQASVTAPLGLTLEIVPDINPYALPRPRTLPVRVFYQGHALPGATVKFTDLDHDDAPVEVHVTDAAGRASFAMPTAGRWLLNTIWIRALPTDAEADYETDFSSLSFGFL</sequence>
<organism evidence="1 2">
    <name type="scientific">Luteibacter jiangsuensis</name>
    <dbReference type="NCBI Taxonomy" id="637577"/>
    <lineage>
        <taxon>Bacteria</taxon>
        <taxon>Pseudomonadati</taxon>
        <taxon>Pseudomonadota</taxon>
        <taxon>Gammaproteobacteria</taxon>
        <taxon>Lysobacterales</taxon>
        <taxon>Rhodanobacteraceae</taxon>
        <taxon>Luteibacter</taxon>
    </lineage>
</organism>
<dbReference type="RefSeq" id="WP_306847843.1">
    <property type="nucleotide sequence ID" value="NZ_JAUSSK010000001.1"/>
</dbReference>
<evidence type="ECO:0000313" key="1">
    <source>
        <dbReference type="EMBL" id="MDQ0008873.1"/>
    </source>
</evidence>
<name>A0ABT9SX37_9GAMM</name>
<comment type="caution">
    <text evidence="1">The sequence shown here is derived from an EMBL/GenBank/DDBJ whole genome shotgun (WGS) entry which is preliminary data.</text>
</comment>
<dbReference type="Proteomes" id="UP001237737">
    <property type="component" value="Unassembled WGS sequence"/>
</dbReference>
<reference evidence="1 2" key="1">
    <citation type="submission" date="2023-07" db="EMBL/GenBank/DDBJ databases">
        <title>Sorghum-associated microbial communities from plants grown in Nebraska, USA.</title>
        <authorList>
            <person name="Schachtman D."/>
        </authorList>
    </citation>
    <scope>NUCLEOTIDE SEQUENCE [LARGE SCALE GENOMIC DNA]</scope>
    <source>
        <strain evidence="1 2">CC60</strain>
    </source>
</reference>
<dbReference type="InterPro" id="IPR019613">
    <property type="entry name" value="DUF4198"/>
</dbReference>
<evidence type="ECO:0008006" key="3">
    <source>
        <dbReference type="Google" id="ProtNLM"/>
    </source>
</evidence>
<dbReference type="Pfam" id="PF10670">
    <property type="entry name" value="DUF4198"/>
    <property type="match status" value="1"/>
</dbReference>
<evidence type="ECO:0000313" key="2">
    <source>
        <dbReference type="Proteomes" id="UP001237737"/>
    </source>
</evidence>
<keyword evidence="2" id="KW-1185">Reference proteome</keyword>
<proteinExistence type="predicted"/>
<protein>
    <recommendedName>
        <fullName evidence="3">GH25 family protein</fullName>
    </recommendedName>
</protein>